<feature type="compositionally biased region" description="Basic and acidic residues" evidence="2">
    <location>
        <begin position="521"/>
        <end position="534"/>
    </location>
</feature>
<feature type="region of interest" description="Disordered" evidence="2">
    <location>
        <begin position="521"/>
        <end position="543"/>
    </location>
</feature>
<name>D4AM25_ARTBC</name>
<accession>D4AM25</accession>
<proteinExistence type="predicted"/>
<reference evidence="4" key="1">
    <citation type="journal article" date="2011" name="Genome Biol.">
        <title>Comparative and functional genomics provide insights into the pathogenicity of dermatophytic fungi.</title>
        <authorList>
            <person name="Burmester A."/>
            <person name="Shelest E."/>
            <person name="Gloeckner G."/>
            <person name="Heddergott C."/>
            <person name="Schindler S."/>
            <person name="Staib P."/>
            <person name="Heidel A."/>
            <person name="Felder M."/>
            <person name="Petzold A."/>
            <person name="Szafranski K."/>
            <person name="Feuermann M."/>
            <person name="Pedruzzi I."/>
            <person name="Priebe S."/>
            <person name="Groth M."/>
            <person name="Winkler R."/>
            <person name="Li W."/>
            <person name="Kniemeyer O."/>
            <person name="Schroeckh V."/>
            <person name="Hertweck C."/>
            <person name="Hube B."/>
            <person name="White T.C."/>
            <person name="Platzer M."/>
            <person name="Guthke R."/>
            <person name="Heitman J."/>
            <person name="Woestemeyer J."/>
            <person name="Zipfel P.F."/>
            <person name="Monod M."/>
            <person name="Brakhage A.A."/>
        </authorList>
    </citation>
    <scope>NUCLEOTIDE SEQUENCE [LARGE SCALE GENOMIC DNA]</scope>
    <source>
        <strain evidence="4">ATCC MYA-4681 / CBS 112371</strain>
    </source>
</reference>
<dbReference type="HOGENOM" id="CLU_483283_0_0_1"/>
<dbReference type="KEGG" id="abe:ARB_04715"/>
<comment type="caution">
    <text evidence="3">The sequence shown here is derived from an EMBL/GenBank/DDBJ whole genome shotgun (WGS) entry which is preliminary data.</text>
</comment>
<dbReference type="eggNOG" id="ENOG502QQEE">
    <property type="taxonomic scope" value="Eukaryota"/>
</dbReference>
<evidence type="ECO:0000256" key="1">
    <source>
        <dbReference type="SAM" id="Coils"/>
    </source>
</evidence>
<organism evidence="3 4">
    <name type="scientific">Arthroderma benhamiae (strain ATCC MYA-4681 / CBS 112371)</name>
    <name type="common">Trichophyton mentagrophytes</name>
    <dbReference type="NCBI Taxonomy" id="663331"/>
    <lineage>
        <taxon>Eukaryota</taxon>
        <taxon>Fungi</taxon>
        <taxon>Dikarya</taxon>
        <taxon>Ascomycota</taxon>
        <taxon>Pezizomycotina</taxon>
        <taxon>Eurotiomycetes</taxon>
        <taxon>Eurotiomycetidae</taxon>
        <taxon>Onygenales</taxon>
        <taxon>Arthrodermataceae</taxon>
        <taxon>Trichophyton</taxon>
    </lineage>
</organism>
<evidence type="ECO:0000313" key="4">
    <source>
        <dbReference type="Proteomes" id="UP000008866"/>
    </source>
</evidence>
<protein>
    <submittedName>
        <fullName evidence="3">Uncharacterized protein</fullName>
    </submittedName>
</protein>
<dbReference type="AlphaFoldDB" id="D4AM25"/>
<keyword evidence="1" id="KW-0175">Coiled coil</keyword>
<gene>
    <name evidence="3" type="ORF">ARB_04715</name>
</gene>
<sequence>MRSTFHVEEQQQSLQKAGEAEIEYGATGLQQPWHQSSLQSLRHILAKSLKSEFVPSFDSYYDFTSLSSLNTKDTDVGDLPDMLYERGSSGSEHCVPEIQMLSLSSPPATVSFPEMKAKLTPGTSQAPDQSSIASSDWEILKLELQQLVRDHGKVAKHRFSTRQKRAKLRQKRTASTDLGISLMRELNAHFVREGVSSPLLALFEQYKSSWDEYLAMEREYNDDEDGLDDREFHLEETQEKIKIAVEQYGTDRGAIAKLSHKDEQVDFGPNITYEGGVYHPLMVEYLSRRGTLDLVNERLWELRLEHKEAFNDYQMGRGLTAEPKEYFIDLLTNFRRYEDEILREKEALERETEQLKAQCDQLGLSEEPSPITPEDDYAAITLSNQLQSLPAHKHLLWEKDTPQFFESALAQEPLDTGEFINKWIFHQLCQSSIQVLHLKESFISENMKVDSEEELLDLALRYWKVDAANKPVRRPMSEIYYDTFNANMMPIDVKANNIQLEVPKVPDPSPIRSFVAESIHESQKKAPKIDDTPTNKHLNTRPGLYSSKTECDTHFGNKPQLNFGRGQASSAIFHYDLPPQYRTEQGSGSG</sequence>
<evidence type="ECO:0000313" key="3">
    <source>
        <dbReference type="EMBL" id="EFE35781.1"/>
    </source>
</evidence>
<evidence type="ECO:0000256" key="2">
    <source>
        <dbReference type="SAM" id="MobiDB-lite"/>
    </source>
</evidence>
<dbReference type="GeneID" id="9521906"/>
<dbReference type="EMBL" id="ABSU01000002">
    <property type="protein sequence ID" value="EFE35781.1"/>
    <property type="molecule type" value="Genomic_DNA"/>
</dbReference>
<dbReference type="Proteomes" id="UP000008866">
    <property type="component" value="Unassembled WGS sequence"/>
</dbReference>
<keyword evidence="4" id="KW-1185">Reference proteome</keyword>
<feature type="coiled-coil region" evidence="1">
    <location>
        <begin position="331"/>
        <end position="365"/>
    </location>
</feature>
<dbReference type="OMA" id="INKWIFH"/>
<dbReference type="RefSeq" id="XP_003016426.1">
    <property type="nucleotide sequence ID" value="XM_003016380.1"/>
</dbReference>